<keyword evidence="3" id="KW-1185">Reference proteome</keyword>
<sequence>MNNDDKFLVVEVKENGSQLVLASKLKFSTINLSEPSPTARKGKWIRLEGGTPQLVSFDGGAKMVNGILSVWTVIVGAYDDEDEECKDFLKTEYFLKVARGSKLPVGNDNQLKGQRITMEFNSQLQRWEVMRVGHKYDPRPTSGLVYALHNERQVRIHAPGWPVDFQLDCENQNRSNLLGKWFDFSIPGDFMTLKWRDVRPAEPGLKTLRDGEFVMIRLLCWLDRDRQSLRTEQNDLVMDIEGSLTRFFEEIEETAMQRATLELCPLNNGTMRLAAHYKKPTIVEEKSASGVNQSPSFDDKALSGGRVKEQAELSNKDAKPIDAKDEIEALSKKMREQQQIASMLFLTVSKCSTISKQTAEELDQSYIHLTSYECDLFCNLNFDDDASETIATLKEAIKKYEEFFKKANLAVLRSGRINIPKAADAFLANLKKKF</sequence>
<protein>
    <submittedName>
        <fullName evidence="2">Uncharacterized protein</fullName>
    </submittedName>
</protein>
<dbReference type="Proteomes" id="UP000008068">
    <property type="component" value="Unassembled WGS sequence"/>
</dbReference>
<dbReference type="InParanoid" id="G0MBH5"/>
<evidence type="ECO:0000256" key="1">
    <source>
        <dbReference type="SAM" id="MobiDB-lite"/>
    </source>
</evidence>
<dbReference type="AlphaFoldDB" id="G0MBH5"/>
<gene>
    <name evidence="2" type="ORF">CAEBREN_22051</name>
</gene>
<feature type="region of interest" description="Disordered" evidence="1">
    <location>
        <begin position="286"/>
        <end position="318"/>
    </location>
</feature>
<evidence type="ECO:0000313" key="2">
    <source>
        <dbReference type="EMBL" id="EGT40604.1"/>
    </source>
</evidence>
<dbReference type="EMBL" id="GL379788">
    <property type="protein sequence ID" value="EGT40604.1"/>
    <property type="molecule type" value="Genomic_DNA"/>
</dbReference>
<organism evidence="3">
    <name type="scientific">Caenorhabditis brenneri</name>
    <name type="common">Nematode worm</name>
    <dbReference type="NCBI Taxonomy" id="135651"/>
    <lineage>
        <taxon>Eukaryota</taxon>
        <taxon>Metazoa</taxon>
        <taxon>Ecdysozoa</taxon>
        <taxon>Nematoda</taxon>
        <taxon>Chromadorea</taxon>
        <taxon>Rhabditida</taxon>
        <taxon>Rhabditina</taxon>
        <taxon>Rhabditomorpha</taxon>
        <taxon>Rhabditoidea</taxon>
        <taxon>Rhabditidae</taxon>
        <taxon>Peloderinae</taxon>
        <taxon>Caenorhabditis</taxon>
    </lineage>
</organism>
<name>G0MBH5_CAEBE</name>
<evidence type="ECO:0000313" key="3">
    <source>
        <dbReference type="Proteomes" id="UP000008068"/>
    </source>
</evidence>
<reference evidence="3" key="1">
    <citation type="submission" date="2011-07" db="EMBL/GenBank/DDBJ databases">
        <authorList>
            <consortium name="Caenorhabditis brenneri Sequencing and Analysis Consortium"/>
            <person name="Wilson R.K."/>
        </authorList>
    </citation>
    <scope>NUCLEOTIDE SEQUENCE [LARGE SCALE GENOMIC DNA]</scope>
    <source>
        <strain evidence="3">PB2801</strain>
    </source>
</reference>
<feature type="compositionally biased region" description="Basic and acidic residues" evidence="1">
    <location>
        <begin position="297"/>
        <end position="318"/>
    </location>
</feature>
<dbReference type="HOGENOM" id="CLU_642866_0_0_1"/>
<accession>G0MBH5</accession>
<proteinExistence type="predicted"/>